<dbReference type="AlphaFoldDB" id="A0AA41QUY8"/>
<dbReference type="Proteomes" id="UP001165341">
    <property type="component" value="Unassembled WGS sequence"/>
</dbReference>
<dbReference type="EMBL" id="JALGAR010000002">
    <property type="protein sequence ID" value="MCI4658211.1"/>
    <property type="molecule type" value="Genomic_DNA"/>
</dbReference>
<name>A0AA41QUY8_9MICO</name>
<comment type="caution">
    <text evidence="1">The sequence shown here is derived from an EMBL/GenBank/DDBJ whole genome shotgun (WGS) entry which is preliminary data.</text>
</comment>
<sequence>MTALETVSGYRVNVPAGWQRVTTGDGSAESIDRFIHWQLRKRGGRDHVLTERALREQVPRLISEAEAAGALDLYVFSETIHDVPVTMSFVVSMTYLGATAGDLDEKDLADVAGFGAAEAEFVDFGAGRWFRALEHRAPTAGQFRGLVEAQLGASLDLDSADPVPPDAAEAIEFIRHEEATGRILPDTRVSYLLALPASPGAFLFAVFTVDDSAFSEAQVLMFDAIMSTLEWVSS</sequence>
<keyword evidence="2" id="KW-1185">Reference proteome</keyword>
<protein>
    <submittedName>
        <fullName evidence="1">Uncharacterized protein</fullName>
    </submittedName>
</protein>
<dbReference type="RefSeq" id="WP_243011970.1">
    <property type="nucleotide sequence ID" value="NZ_JALGAR010000002.1"/>
</dbReference>
<gene>
    <name evidence="1" type="ORF">MQH31_10375</name>
</gene>
<evidence type="ECO:0000313" key="1">
    <source>
        <dbReference type="EMBL" id="MCI4658211.1"/>
    </source>
</evidence>
<organism evidence="1 2">
    <name type="scientific">Cryobacterium zhongshanensis</name>
    <dbReference type="NCBI Taxonomy" id="2928153"/>
    <lineage>
        <taxon>Bacteria</taxon>
        <taxon>Bacillati</taxon>
        <taxon>Actinomycetota</taxon>
        <taxon>Actinomycetes</taxon>
        <taxon>Micrococcales</taxon>
        <taxon>Microbacteriaceae</taxon>
        <taxon>Cryobacterium</taxon>
    </lineage>
</organism>
<proteinExistence type="predicted"/>
<accession>A0AA41QUY8</accession>
<reference evidence="1" key="1">
    <citation type="submission" date="2022-03" db="EMBL/GenBank/DDBJ databases">
        <title>Cryobacterium sp. nov. strain ZS14-85, isolated from Antarctic soil.</title>
        <authorList>
            <person name="Li J."/>
            <person name="Niu G."/>
        </authorList>
    </citation>
    <scope>NUCLEOTIDE SEQUENCE</scope>
    <source>
        <strain evidence="1">ZS14-85</strain>
    </source>
</reference>
<evidence type="ECO:0000313" key="2">
    <source>
        <dbReference type="Proteomes" id="UP001165341"/>
    </source>
</evidence>